<dbReference type="Proteomes" id="UP000481861">
    <property type="component" value="Unassembled WGS sequence"/>
</dbReference>
<feature type="domain" description="DUF7905" evidence="2">
    <location>
        <begin position="286"/>
        <end position="613"/>
    </location>
</feature>
<accession>A0A7C8I3E3</accession>
<protein>
    <recommendedName>
        <fullName evidence="2">DUF7905 domain-containing protein</fullName>
    </recommendedName>
</protein>
<dbReference type="AlphaFoldDB" id="A0A7C8I3E3"/>
<evidence type="ECO:0000256" key="1">
    <source>
        <dbReference type="SAM" id="MobiDB-lite"/>
    </source>
</evidence>
<evidence type="ECO:0000313" key="3">
    <source>
        <dbReference type="EMBL" id="KAF2869854.1"/>
    </source>
</evidence>
<dbReference type="Pfam" id="PF25482">
    <property type="entry name" value="DUF7905"/>
    <property type="match status" value="1"/>
</dbReference>
<evidence type="ECO:0000313" key="4">
    <source>
        <dbReference type="Proteomes" id="UP000481861"/>
    </source>
</evidence>
<feature type="region of interest" description="Disordered" evidence="1">
    <location>
        <begin position="412"/>
        <end position="433"/>
    </location>
</feature>
<gene>
    <name evidence="3" type="ORF">BDV95DRAFT_497090</name>
</gene>
<name>A0A7C8I3E3_9PLEO</name>
<dbReference type="EMBL" id="JAADJZ010000015">
    <property type="protein sequence ID" value="KAF2869854.1"/>
    <property type="molecule type" value="Genomic_DNA"/>
</dbReference>
<sequence>MDNGRSAPLVGGGAKPPTKPPNRIILVPEQYRQAVSLRELQGLVHQWKTEHGCAVVPETAYRPGKEPRYVIKFNVFGSGSSLENTVRDINKWIMSARTDPKTVASREWAKMRAFDSGKWYEGQLKLMKAERKQKFKGLVPDDDTPLHEIVVGWPKNLREHNPPIMPRDVFGHTLEGLDTIRMDDEVYITLMPNISGQIRIQGYKAEHVDAAEAHYRTLVQRVQIKKFGSKEKINIVLDVAEGLHIVLEAAPSWWPTRTHRIVPFLPHFALMNEPGSFREDPIDWRQLNVIQHVLGVALNTVRYERGYYDLTIRYGCFALSSDDMPDSEIGKTYDKSEFQKGIDGRVDSEVKKWLMNSEEGDQLLERLMVADQILEPTKSGGYFGFTPTTLKETRPIFRGTWVFKDPNTLMPGSGLIRSSGRPPAPGSRTVEKQKTAPHVVVQIDWTDDEEGCYERMAPRYFRLKPDNVGVIENLDINLLELGEGKAWHFGLESMMPATTSSIPPAVIGFANRVTLTPGYANGKNLESKEAFAQWSLNPSLKLLTGRLDKVYTFGIAKTNYKVEFFASWYPSKSIPCWALVVRHLEWATHLAELERLPPGEKASWGDVITTFIPDDGITSTASQDNSNPEEEELDLQNLRLDMASEAQPREGIRLLTQKLMELSQVINDRGGVAV</sequence>
<dbReference type="OrthoDB" id="4739136at2759"/>
<organism evidence="3 4">
    <name type="scientific">Massariosphaeria phaeospora</name>
    <dbReference type="NCBI Taxonomy" id="100035"/>
    <lineage>
        <taxon>Eukaryota</taxon>
        <taxon>Fungi</taxon>
        <taxon>Dikarya</taxon>
        <taxon>Ascomycota</taxon>
        <taxon>Pezizomycotina</taxon>
        <taxon>Dothideomycetes</taxon>
        <taxon>Pleosporomycetidae</taxon>
        <taxon>Pleosporales</taxon>
        <taxon>Pleosporales incertae sedis</taxon>
        <taxon>Massariosphaeria</taxon>
    </lineage>
</organism>
<keyword evidence="4" id="KW-1185">Reference proteome</keyword>
<feature type="region of interest" description="Disordered" evidence="1">
    <location>
        <begin position="1"/>
        <end position="21"/>
    </location>
</feature>
<proteinExistence type="predicted"/>
<comment type="caution">
    <text evidence="3">The sequence shown here is derived from an EMBL/GenBank/DDBJ whole genome shotgun (WGS) entry which is preliminary data.</text>
</comment>
<reference evidence="3 4" key="1">
    <citation type="submission" date="2020-01" db="EMBL/GenBank/DDBJ databases">
        <authorList>
            <consortium name="DOE Joint Genome Institute"/>
            <person name="Haridas S."/>
            <person name="Albert R."/>
            <person name="Binder M."/>
            <person name="Bloem J."/>
            <person name="Labutti K."/>
            <person name="Salamov A."/>
            <person name="Andreopoulos B."/>
            <person name="Baker S.E."/>
            <person name="Barry K."/>
            <person name="Bills G."/>
            <person name="Bluhm B.H."/>
            <person name="Cannon C."/>
            <person name="Castanera R."/>
            <person name="Culley D.E."/>
            <person name="Daum C."/>
            <person name="Ezra D."/>
            <person name="Gonzalez J.B."/>
            <person name="Henrissat B."/>
            <person name="Kuo A."/>
            <person name="Liang C."/>
            <person name="Lipzen A."/>
            <person name="Lutzoni F."/>
            <person name="Magnuson J."/>
            <person name="Mondo S."/>
            <person name="Nolan M."/>
            <person name="Ohm R."/>
            <person name="Pangilinan J."/>
            <person name="Park H.-J.H."/>
            <person name="Ramirez L."/>
            <person name="Alfaro M."/>
            <person name="Sun H."/>
            <person name="Tritt A."/>
            <person name="Yoshinaga Y."/>
            <person name="Zwiers L.-H.L."/>
            <person name="Turgeon B.G."/>
            <person name="Goodwin S.B."/>
            <person name="Spatafora J.W."/>
            <person name="Crous P.W."/>
            <person name="Grigoriev I.V."/>
        </authorList>
    </citation>
    <scope>NUCLEOTIDE SEQUENCE [LARGE SCALE GENOMIC DNA]</scope>
    <source>
        <strain evidence="3 4">CBS 611.86</strain>
    </source>
</reference>
<evidence type="ECO:0000259" key="2">
    <source>
        <dbReference type="Pfam" id="PF25482"/>
    </source>
</evidence>
<dbReference type="InterPro" id="IPR057227">
    <property type="entry name" value="DUF7905"/>
</dbReference>